<proteinExistence type="predicted"/>
<gene>
    <name evidence="1" type="ORF">AAA081_00365</name>
</gene>
<accession>A0ABV1J3I3</accession>
<organism evidence="1 2">
    <name type="scientific">Aedoeadaptatus acetigenes</name>
    <dbReference type="NCBI Taxonomy" id="2981723"/>
    <lineage>
        <taxon>Bacteria</taxon>
        <taxon>Bacillati</taxon>
        <taxon>Bacillota</taxon>
        <taxon>Tissierellia</taxon>
        <taxon>Tissierellales</taxon>
        <taxon>Peptoniphilaceae</taxon>
        <taxon>Aedoeadaptatus</taxon>
    </lineage>
</organism>
<reference evidence="1 2" key="1">
    <citation type="submission" date="2024-04" db="EMBL/GenBank/DDBJ databases">
        <title>Human intestinal bacterial collection.</title>
        <authorList>
            <person name="Pauvert C."/>
            <person name="Hitch T.C.A."/>
            <person name="Clavel T."/>
        </authorList>
    </citation>
    <scope>NUCLEOTIDE SEQUENCE [LARGE SCALE GENOMIC DNA]</scope>
    <source>
        <strain evidence="1 2">CLA-SR-H026</strain>
    </source>
</reference>
<name>A0ABV1J3I3_9FIRM</name>
<evidence type="ECO:0000313" key="2">
    <source>
        <dbReference type="Proteomes" id="UP001481872"/>
    </source>
</evidence>
<dbReference type="RefSeq" id="WP_148472820.1">
    <property type="nucleotide sequence ID" value="NZ_JAOQJD010000005.1"/>
</dbReference>
<keyword evidence="2" id="KW-1185">Reference proteome</keyword>
<evidence type="ECO:0000313" key="1">
    <source>
        <dbReference type="EMBL" id="MEQ3352758.1"/>
    </source>
</evidence>
<comment type="caution">
    <text evidence="1">The sequence shown here is derived from an EMBL/GenBank/DDBJ whole genome shotgun (WGS) entry which is preliminary data.</text>
</comment>
<dbReference type="EMBL" id="JBBNPS010000001">
    <property type="protein sequence ID" value="MEQ3352758.1"/>
    <property type="molecule type" value="Genomic_DNA"/>
</dbReference>
<dbReference type="Proteomes" id="UP001481872">
    <property type="component" value="Unassembled WGS sequence"/>
</dbReference>
<protein>
    <recommendedName>
        <fullName evidence="3">Immunity protein 63 domain-containing protein</fullName>
    </recommendedName>
</protein>
<evidence type="ECO:0008006" key="3">
    <source>
        <dbReference type="Google" id="ProtNLM"/>
    </source>
</evidence>
<sequence>MTTNELIKLIEELGLTPDFDHVLYCDGEERDVLSVFNREGTVANVYVNMVGLWYCHESYFDKLEPHKRHKLLDAIIEYSYTPVIDREEEKRYIFPLPGLITTDGEQQYLTQKGGHWFACRRKKDLRQTWKEKHIKYVPEVYRDFKVELKK</sequence>